<accession>A0A4Q9LG11</accession>
<dbReference type="VEuPathDB" id="MicrosporidiaDB:CWI39_0389p0010"/>
<protein>
    <submittedName>
        <fullName evidence="1">Uncharacterized protein</fullName>
    </submittedName>
</protein>
<dbReference type="VEuPathDB" id="MicrosporidiaDB:CWI36_0217p0010"/>
<dbReference type="EMBL" id="PIXR01000389">
    <property type="protein sequence ID" value="TBU06993.1"/>
    <property type="molecule type" value="Genomic_DNA"/>
</dbReference>
<gene>
    <name evidence="1" type="ORF">CWI39_0389p0010</name>
</gene>
<reference evidence="1 2" key="1">
    <citation type="submission" date="2017-12" db="EMBL/GenBank/DDBJ databases">
        <authorList>
            <person name="Pombert J.-F."/>
            <person name="Haag K.L."/>
            <person name="Ebert D."/>
        </authorList>
    </citation>
    <scope>NUCLEOTIDE SEQUENCE [LARGE SCALE GENOMIC DNA]</scope>
    <source>
        <strain evidence="1">IL-BN-2</strain>
    </source>
</reference>
<dbReference type="Proteomes" id="UP000293045">
    <property type="component" value="Unassembled WGS sequence"/>
</dbReference>
<dbReference type="AlphaFoldDB" id="A0A4Q9LG11"/>
<proteinExistence type="predicted"/>
<evidence type="ECO:0000313" key="2">
    <source>
        <dbReference type="Proteomes" id="UP000293045"/>
    </source>
</evidence>
<evidence type="ECO:0000313" key="1">
    <source>
        <dbReference type="EMBL" id="TBU06993.1"/>
    </source>
</evidence>
<name>A0A4Q9LG11_9MICR</name>
<sequence length="427" mass="51380">MNKIIQIFLLKINFIFLGRNKINYIQNLEDNFREFLDLYVDSVQKQLLENSKYDLHLISIDNINKTEHSCAQVLKYIPKKKFDLNFLITSYTSNHFVRYFFIFSFYKQKTSSAIKFRSTERNIGKCEKSVFILNHENAYSFIARFIVFFEKIFKVLNNYMTEYDGVFIIQPIKSAEYNENVMTEILRNYNDYFYLNLVIIIKNESTDFMRNNIISNENFIKEYIKQYFFVSLEAQSVIRLIDKIKHKIQDISFLSFDLPIKINRDGFLNHQIRNSSYNIPNSRTDSMEKILYLCIDKYVVIKNHRILVLQKKLKHLNFYRIFKISRTNENGKKTQTCFLYIFLYTLEIKRSIHFFSFKVKDKTQYDLKITLKKHINLDPDVIMFKTMTTWDFSSDYYDVKKVLLSMIAKNPSEFKDLIKYISSNTKE</sequence>
<comment type="caution">
    <text evidence="1">The sequence shown here is derived from an EMBL/GenBank/DDBJ whole genome shotgun (WGS) entry which is preliminary data.</text>
</comment>
<organism evidence="1 2">
    <name type="scientific">Hamiltosporidium magnivora</name>
    <dbReference type="NCBI Taxonomy" id="148818"/>
    <lineage>
        <taxon>Eukaryota</taxon>
        <taxon>Fungi</taxon>
        <taxon>Fungi incertae sedis</taxon>
        <taxon>Microsporidia</taxon>
        <taxon>Dubosqiidae</taxon>
        <taxon>Hamiltosporidium</taxon>
    </lineage>
</organism>